<evidence type="ECO:0000256" key="1">
    <source>
        <dbReference type="ARBA" id="ARBA00010164"/>
    </source>
</evidence>
<evidence type="ECO:0000313" key="6">
    <source>
        <dbReference type="EMBL" id="HAE26117.1"/>
    </source>
</evidence>
<protein>
    <submittedName>
        <fullName evidence="6">Type II toxin-antitoxin system HipA family toxin</fullName>
    </submittedName>
</protein>
<dbReference type="PANTHER" id="PTHR37419">
    <property type="entry name" value="SERINE/THREONINE-PROTEIN KINASE TOXIN HIPA"/>
    <property type="match status" value="1"/>
</dbReference>
<feature type="domain" description="HipA-like C-terminal" evidence="4">
    <location>
        <begin position="173"/>
        <end position="384"/>
    </location>
</feature>
<feature type="domain" description="HipA N-terminal subdomain 1" evidence="5">
    <location>
        <begin position="17"/>
        <end position="92"/>
    </location>
</feature>
<evidence type="ECO:0000256" key="2">
    <source>
        <dbReference type="ARBA" id="ARBA00022679"/>
    </source>
</evidence>
<evidence type="ECO:0000259" key="5">
    <source>
        <dbReference type="Pfam" id="PF13657"/>
    </source>
</evidence>
<dbReference type="RefSeq" id="WP_112072824.1">
    <property type="nucleotide sequence ID" value="NZ_CAJWRG010000135.1"/>
</dbReference>
<dbReference type="Proteomes" id="UP000259610">
    <property type="component" value="Unassembled WGS sequence"/>
</dbReference>
<dbReference type="InterPro" id="IPR017508">
    <property type="entry name" value="HipA_N1"/>
</dbReference>
<dbReference type="GO" id="GO:0005829">
    <property type="term" value="C:cytosol"/>
    <property type="evidence" value="ECO:0007669"/>
    <property type="project" value="TreeGrafter"/>
</dbReference>
<name>A0A3B9GUI6_9PROT</name>
<proteinExistence type="inferred from homology"/>
<dbReference type="PANTHER" id="PTHR37419:SF8">
    <property type="entry name" value="TOXIN YJJJ"/>
    <property type="match status" value="1"/>
</dbReference>
<keyword evidence="2" id="KW-0808">Transferase</keyword>
<dbReference type="EMBL" id="DMAN01000063">
    <property type="protein sequence ID" value="HAE26117.1"/>
    <property type="molecule type" value="Genomic_DNA"/>
</dbReference>
<sequence>MAGPVEVHVSLPGGTFRVGTLHRTPSRDRETVSFEYHEDWLEQKERFALEPALAVGRGRFYPDQEREMFGAIGDSAPDTWGRQLMRRRERRRAEAEGRAARTLHETDFLLGVADVSRLGALRLKQENDDAFQAPNGAGVPGFIMLGRLLESAERIERGEETDEDLQMIFAPGSSLGGARPKASVQDNQGRLAIAKFPKESDEYCVEAWEHIALTLAQQAGIRCPDHDLTHVGQRPVLLSWRFDREGDGRIPFLSALSMLQLKDGDRSSYPEIMDELTRMGAGAKRDATELFRRMVFNILISNVDDHLRNHGFLFQGKSGWVLSPAYDLNPTPQDVKPRVLTTMISPEDGTCSIDLAIEQAPYFGLNKDQAAAIVVEIGAAVSQWRDVAQCVGQTRAQINRMESAFEHADWARAKAMAS</sequence>
<dbReference type="GO" id="GO:0004674">
    <property type="term" value="F:protein serine/threonine kinase activity"/>
    <property type="evidence" value="ECO:0007669"/>
    <property type="project" value="TreeGrafter"/>
</dbReference>
<evidence type="ECO:0000313" key="7">
    <source>
        <dbReference type="Proteomes" id="UP000259610"/>
    </source>
</evidence>
<reference evidence="6 7" key="1">
    <citation type="journal article" date="2018" name="Nat. Biotechnol.">
        <title>A standardized bacterial taxonomy based on genome phylogeny substantially revises the tree of life.</title>
        <authorList>
            <person name="Parks D.H."/>
            <person name="Chuvochina M."/>
            <person name="Waite D.W."/>
            <person name="Rinke C."/>
            <person name="Skarshewski A."/>
            <person name="Chaumeil P.A."/>
            <person name="Hugenholtz P."/>
        </authorList>
    </citation>
    <scope>NUCLEOTIDE SEQUENCE [LARGE SCALE GENOMIC DNA]</scope>
    <source>
        <strain evidence="6">UBA8733</strain>
    </source>
</reference>
<dbReference type="Gene3D" id="1.10.1070.20">
    <property type="match status" value="1"/>
</dbReference>
<comment type="similarity">
    <text evidence="1">Belongs to the HipA Ser/Thr kinase family.</text>
</comment>
<dbReference type="Pfam" id="PF13657">
    <property type="entry name" value="Couple_hipA"/>
    <property type="match status" value="1"/>
</dbReference>
<evidence type="ECO:0000259" key="4">
    <source>
        <dbReference type="Pfam" id="PF07804"/>
    </source>
</evidence>
<dbReference type="Pfam" id="PF07804">
    <property type="entry name" value="HipA_C"/>
    <property type="match status" value="1"/>
</dbReference>
<gene>
    <name evidence="6" type="ORF">DCG58_03065</name>
</gene>
<evidence type="ECO:0000256" key="3">
    <source>
        <dbReference type="ARBA" id="ARBA00022777"/>
    </source>
</evidence>
<keyword evidence="3" id="KW-0418">Kinase</keyword>
<dbReference type="InterPro" id="IPR052028">
    <property type="entry name" value="HipA_Ser/Thr_kinase"/>
</dbReference>
<dbReference type="InterPro" id="IPR012893">
    <property type="entry name" value="HipA-like_C"/>
</dbReference>
<dbReference type="AlphaFoldDB" id="A0A3B9GUI6"/>
<comment type="caution">
    <text evidence="6">The sequence shown here is derived from an EMBL/GenBank/DDBJ whole genome shotgun (WGS) entry which is preliminary data.</text>
</comment>
<organism evidence="6 7">
    <name type="scientific">Hyphomonas adhaerens</name>
    <dbReference type="NCBI Taxonomy" id="81029"/>
    <lineage>
        <taxon>Bacteria</taxon>
        <taxon>Pseudomonadati</taxon>
        <taxon>Pseudomonadota</taxon>
        <taxon>Alphaproteobacteria</taxon>
        <taxon>Hyphomonadales</taxon>
        <taxon>Hyphomonadaceae</taxon>
        <taxon>Hyphomonas</taxon>
    </lineage>
</organism>
<accession>A0A3B9GUI6</accession>